<evidence type="ECO:0000313" key="6">
    <source>
        <dbReference type="EMBL" id="MDA7424799.1"/>
    </source>
</evidence>
<keyword evidence="7" id="KW-1185">Reference proteome</keyword>
<sequence>MDIHRQPFPQINAAYNSAFVPGKLTLGLVAPLDSYAVGAVPDLTRHIERVKLADALGFAAIWLRDVPFNVPSFGDVGQVFDPFVYLGALSMATSRIALGVASIILPLRHPAHVAKAAASVDVLSGGRLLLGVASGDRPEEYPAMNMDYPDRGVRFRDSFDYIRAMADDFPNLNARQGSLGGSLDMLPKPDGARLPLMITGGAQQSPAWVAAHGDGWITYPRDAAAQGQSVAAYRDRITEHKLPNKPVIQSLYVDLLADPDAAPHPIHLGFASGVNFLRTYLQDLQRHGINHVALNLRLNRADTEDTMAQIARDLLPEFGTEGA</sequence>
<dbReference type="RefSeq" id="WP_271432138.1">
    <property type="nucleotide sequence ID" value="NZ_JAQIOY010000002.1"/>
</dbReference>
<keyword evidence="2" id="KW-0288">FMN</keyword>
<dbReference type="EMBL" id="JAQIOY010000002">
    <property type="protein sequence ID" value="MDA7424799.1"/>
    <property type="molecule type" value="Genomic_DNA"/>
</dbReference>
<evidence type="ECO:0000313" key="7">
    <source>
        <dbReference type="Proteomes" id="UP001210720"/>
    </source>
</evidence>
<reference evidence="6 7" key="1">
    <citation type="submission" date="2023-01" db="EMBL/GenBank/DDBJ databases">
        <title>Thalassococcus onchidii sp. nov., isolated from a marine invertebrate from the South China Sea.</title>
        <authorList>
            <person name="Xu S."/>
            <person name="Liu Z."/>
            <person name="Xu Y."/>
        </authorList>
    </citation>
    <scope>NUCLEOTIDE SEQUENCE [LARGE SCALE GENOMIC DNA]</scope>
    <source>
        <strain evidence="6 7">KCTC 32084</strain>
    </source>
</reference>
<dbReference type="InterPro" id="IPR011251">
    <property type="entry name" value="Luciferase-like_dom"/>
</dbReference>
<accession>A0ABT4XS68</accession>
<keyword evidence="1" id="KW-0285">Flavoprotein</keyword>
<dbReference type="InterPro" id="IPR020020">
    <property type="entry name" value="Luciferase-type_oxidoreductase"/>
</dbReference>
<keyword evidence="4" id="KW-0503">Monooxygenase</keyword>
<evidence type="ECO:0000256" key="1">
    <source>
        <dbReference type="ARBA" id="ARBA00022630"/>
    </source>
</evidence>
<dbReference type="Gene3D" id="3.20.20.30">
    <property type="entry name" value="Luciferase-like domain"/>
    <property type="match status" value="1"/>
</dbReference>
<proteinExistence type="predicted"/>
<name>A0ABT4XS68_9RHOB</name>
<dbReference type="InterPro" id="IPR051260">
    <property type="entry name" value="Diverse_substr_monoxygenases"/>
</dbReference>
<protein>
    <submittedName>
        <fullName evidence="6">LLM class oxidoreductase</fullName>
    </submittedName>
</protein>
<gene>
    <name evidence="6" type="ORF">PFY00_08690</name>
</gene>
<dbReference type="NCBIfam" id="TIGR03571">
    <property type="entry name" value="lucif_BA3436"/>
    <property type="match status" value="1"/>
</dbReference>
<keyword evidence="3" id="KW-0560">Oxidoreductase</keyword>
<comment type="caution">
    <text evidence="6">The sequence shown here is derived from an EMBL/GenBank/DDBJ whole genome shotgun (WGS) entry which is preliminary data.</text>
</comment>
<feature type="domain" description="Luciferase-like" evidence="5">
    <location>
        <begin position="37"/>
        <end position="315"/>
    </location>
</feature>
<dbReference type="Proteomes" id="UP001210720">
    <property type="component" value="Unassembled WGS sequence"/>
</dbReference>
<evidence type="ECO:0000256" key="4">
    <source>
        <dbReference type="ARBA" id="ARBA00023033"/>
    </source>
</evidence>
<dbReference type="SUPFAM" id="SSF51679">
    <property type="entry name" value="Bacterial luciferase-like"/>
    <property type="match status" value="1"/>
</dbReference>
<evidence type="ECO:0000259" key="5">
    <source>
        <dbReference type="Pfam" id="PF00296"/>
    </source>
</evidence>
<dbReference type="PANTHER" id="PTHR30011">
    <property type="entry name" value="ALKANESULFONATE MONOOXYGENASE-RELATED"/>
    <property type="match status" value="1"/>
</dbReference>
<dbReference type="InterPro" id="IPR036661">
    <property type="entry name" value="Luciferase-like_sf"/>
</dbReference>
<dbReference type="PANTHER" id="PTHR30011:SF16">
    <property type="entry name" value="C2H2 FINGER DOMAIN TRANSCRIPTION FACTOR (EUROFUNG)-RELATED"/>
    <property type="match status" value="1"/>
</dbReference>
<evidence type="ECO:0000256" key="3">
    <source>
        <dbReference type="ARBA" id="ARBA00023002"/>
    </source>
</evidence>
<dbReference type="Pfam" id="PF00296">
    <property type="entry name" value="Bac_luciferase"/>
    <property type="match status" value="1"/>
</dbReference>
<evidence type="ECO:0000256" key="2">
    <source>
        <dbReference type="ARBA" id="ARBA00022643"/>
    </source>
</evidence>
<organism evidence="6 7">
    <name type="scientific">Thalassococcus lentus</name>
    <dbReference type="NCBI Taxonomy" id="1210524"/>
    <lineage>
        <taxon>Bacteria</taxon>
        <taxon>Pseudomonadati</taxon>
        <taxon>Pseudomonadota</taxon>
        <taxon>Alphaproteobacteria</taxon>
        <taxon>Rhodobacterales</taxon>
        <taxon>Roseobacteraceae</taxon>
        <taxon>Thalassococcus</taxon>
    </lineage>
</organism>